<accession>A0A660L1P4</accession>
<sequence length="89" mass="8932">MSSHRTTVAAVIATLAFAAPVATANAAPAGPTVDPTVCGLFGLALSPWGPTSFFGGAGLADVLNRARTSVNCPAPTPKPGLPGWQFPWS</sequence>
<dbReference type="Proteomes" id="UP000278962">
    <property type="component" value="Unassembled WGS sequence"/>
</dbReference>
<dbReference type="AlphaFoldDB" id="A0A660L1P4"/>
<protein>
    <submittedName>
        <fullName evidence="2">Uncharacterized protein</fullName>
    </submittedName>
</protein>
<gene>
    <name evidence="2" type="ORF">C8N24_4864</name>
</gene>
<name>A0A660L1P4_9ACTN</name>
<keyword evidence="1" id="KW-0732">Signal</keyword>
<dbReference type="RefSeq" id="WP_121254935.1">
    <property type="nucleotide sequence ID" value="NZ_RBIL01000002.1"/>
</dbReference>
<comment type="caution">
    <text evidence="2">The sequence shown here is derived from an EMBL/GenBank/DDBJ whole genome shotgun (WGS) entry which is preliminary data.</text>
</comment>
<evidence type="ECO:0000313" key="3">
    <source>
        <dbReference type="Proteomes" id="UP000278962"/>
    </source>
</evidence>
<feature type="signal peptide" evidence="1">
    <location>
        <begin position="1"/>
        <end position="26"/>
    </location>
</feature>
<organism evidence="2 3">
    <name type="scientific">Solirubrobacter pauli</name>
    <dbReference type="NCBI Taxonomy" id="166793"/>
    <lineage>
        <taxon>Bacteria</taxon>
        <taxon>Bacillati</taxon>
        <taxon>Actinomycetota</taxon>
        <taxon>Thermoleophilia</taxon>
        <taxon>Solirubrobacterales</taxon>
        <taxon>Solirubrobacteraceae</taxon>
        <taxon>Solirubrobacter</taxon>
    </lineage>
</organism>
<feature type="chain" id="PRO_5024828107" evidence="1">
    <location>
        <begin position="27"/>
        <end position="89"/>
    </location>
</feature>
<keyword evidence="3" id="KW-1185">Reference proteome</keyword>
<evidence type="ECO:0000256" key="1">
    <source>
        <dbReference type="SAM" id="SignalP"/>
    </source>
</evidence>
<evidence type="ECO:0000313" key="2">
    <source>
        <dbReference type="EMBL" id="RKQ86849.1"/>
    </source>
</evidence>
<dbReference type="EMBL" id="RBIL01000002">
    <property type="protein sequence ID" value="RKQ86849.1"/>
    <property type="molecule type" value="Genomic_DNA"/>
</dbReference>
<proteinExistence type="predicted"/>
<reference evidence="2 3" key="1">
    <citation type="submission" date="2018-10" db="EMBL/GenBank/DDBJ databases">
        <title>Genomic Encyclopedia of Archaeal and Bacterial Type Strains, Phase II (KMG-II): from individual species to whole genera.</title>
        <authorList>
            <person name="Goeker M."/>
        </authorList>
    </citation>
    <scope>NUCLEOTIDE SEQUENCE [LARGE SCALE GENOMIC DNA]</scope>
    <source>
        <strain evidence="2 3">DSM 14954</strain>
    </source>
</reference>